<evidence type="ECO:0000256" key="2">
    <source>
        <dbReference type="ARBA" id="ARBA00013090"/>
    </source>
</evidence>
<comment type="pathway">
    <text evidence="7">Cell wall biogenesis; peptidoglycan biosynthesis.</text>
</comment>
<dbReference type="NCBIfam" id="TIGR00067">
    <property type="entry name" value="glut_race"/>
    <property type="match status" value="1"/>
</dbReference>
<evidence type="ECO:0000256" key="6">
    <source>
        <dbReference type="ARBA" id="ARBA00023316"/>
    </source>
</evidence>
<evidence type="ECO:0000313" key="9">
    <source>
        <dbReference type="Proteomes" id="UP000294616"/>
    </source>
</evidence>
<dbReference type="GO" id="GO:0008360">
    <property type="term" value="P:regulation of cell shape"/>
    <property type="evidence" value="ECO:0007669"/>
    <property type="project" value="UniProtKB-KW"/>
</dbReference>
<organism evidence="8 9">
    <name type="scientific">Albibacterium bauzanense</name>
    <dbReference type="NCBI Taxonomy" id="653929"/>
    <lineage>
        <taxon>Bacteria</taxon>
        <taxon>Pseudomonadati</taxon>
        <taxon>Bacteroidota</taxon>
        <taxon>Sphingobacteriia</taxon>
        <taxon>Sphingobacteriales</taxon>
        <taxon>Sphingobacteriaceae</taxon>
        <taxon>Albibacterium</taxon>
    </lineage>
</organism>
<evidence type="ECO:0000256" key="4">
    <source>
        <dbReference type="ARBA" id="ARBA00022984"/>
    </source>
</evidence>
<dbReference type="HAMAP" id="MF_00258">
    <property type="entry name" value="Glu_racemase"/>
    <property type="match status" value="1"/>
</dbReference>
<dbReference type="InterPro" id="IPR033134">
    <property type="entry name" value="Asp/Glu_racemase_AS_2"/>
</dbReference>
<evidence type="ECO:0000256" key="5">
    <source>
        <dbReference type="ARBA" id="ARBA00023235"/>
    </source>
</evidence>
<dbReference type="GO" id="GO:0008881">
    <property type="term" value="F:glutamate racemase activity"/>
    <property type="evidence" value="ECO:0007669"/>
    <property type="project" value="UniProtKB-UniRule"/>
</dbReference>
<keyword evidence="9" id="KW-1185">Reference proteome</keyword>
<feature type="binding site" evidence="7">
    <location>
        <begin position="11"/>
        <end position="12"/>
    </location>
    <ligand>
        <name>substrate</name>
    </ligand>
</feature>
<dbReference type="RefSeq" id="WP_132221919.1">
    <property type="nucleotide sequence ID" value="NZ_SMGO01000001.1"/>
</dbReference>
<protein>
    <recommendedName>
        <fullName evidence="2 7">Glutamate racemase</fullName>
        <ecNumber evidence="2 7">5.1.1.3</ecNumber>
    </recommendedName>
</protein>
<dbReference type="PROSITE" id="PS00923">
    <property type="entry name" value="ASP_GLU_RACEMASE_1"/>
    <property type="match status" value="1"/>
</dbReference>
<reference evidence="8 9" key="1">
    <citation type="submission" date="2019-03" db="EMBL/GenBank/DDBJ databases">
        <title>Genomic Encyclopedia of Archaeal and Bacterial Type Strains, Phase II (KMG-II): from individual species to whole genera.</title>
        <authorList>
            <person name="Goeker M."/>
        </authorList>
    </citation>
    <scope>NUCLEOTIDE SEQUENCE [LARGE SCALE GENOMIC DNA]</scope>
    <source>
        <strain evidence="8 9">DSM 22554</strain>
    </source>
</reference>
<evidence type="ECO:0000313" key="8">
    <source>
        <dbReference type="EMBL" id="TCK85596.1"/>
    </source>
</evidence>
<dbReference type="Pfam" id="PF01177">
    <property type="entry name" value="Asp_Glu_race"/>
    <property type="match status" value="1"/>
</dbReference>
<feature type="active site" description="Proton donor/acceptor" evidence="7">
    <location>
        <position position="74"/>
    </location>
</feature>
<dbReference type="EMBL" id="SMGO01000001">
    <property type="protein sequence ID" value="TCK85596.1"/>
    <property type="molecule type" value="Genomic_DNA"/>
</dbReference>
<proteinExistence type="inferred from homology"/>
<dbReference type="EC" id="5.1.1.3" evidence="2 7"/>
<dbReference type="InterPro" id="IPR001920">
    <property type="entry name" value="Asp/Glu_race"/>
</dbReference>
<comment type="caution">
    <text evidence="8">The sequence shown here is derived from an EMBL/GenBank/DDBJ whole genome shotgun (WGS) entry which is preliminary data.</text>
</comment>
<evidence type="ECO:0000256" key="1">
    <source>
        <dbReference type="ARBA" id="ARBA00001602"/>
    </source>
</evidence>
<dbReference type="InterPro" id="IPR018187">
    <property type="entry name" value="Asp/Glu_racemase_AS_1"/>
</dbReference>
<dbReference type="GO" id="GO:0009252">
    <property type="term" value="P:peptidoglycan biosynthetic process"/>
    <property type="evidence" value="ECO:0007669"/>
    <property type="project" value="UniProtKB-UniRule"/>
</dbReference>
<evidence type="ECO:0000256" key="3">
    <source>
        <dbReference type="ARBA" id="ARBA00022960"/>
    </source>
</evidence>
<dbReference type="PROSITE" id="PS00924">
    <property type="entry name" value="ASP_GLU_RACEMASE_2"/>
    <property type="match status" value="1"/>
</dbReference>
<dbReference type="OrthoDB" id="9801055at2"/>
<keyword evidence="3 7" id="KW-0133">Cell shape</keyword>
<evidence type="ECO:0000256" key="7">
    <source>
        <dbReference type="HAMAP-Rule" id="MF_00258"/>
    </source>
</evidence>
<feature type="binding site" evidence="7">
    <location>
        <begin position="43"/>
        <end position="44"/>
    </location>
    <ligand>
        <name>substrate</name>
    </ligand>
</feature>
<name>A0A4R1M0Y7_9SPHI</name>
<dbReference type="Gene3D" id="3.40.50.1860">
    <property type="match status" value="2"/>
</dbReference>
<dbReference type="FunFam" id="3.40.50.1860:FF:000001">
    <property type="entry name" value="Glutamate racemase"/>
    <property type="match status" value="1"/>
</dbReference>
<dbReference type="UniPathway" id="UPA00219"/>
<comment type="similarity">
    <text evidence="7">Belongs to the aspartate/glutamate racemases family.</text>
</comment>
<feature type="active site" description="Proton donor/acceptor" evidence="7">
    <location>
        <position position="193"/>
    </location>
</feature>
<comment type="catalytic activity">
    <reaction evidence="1 7">
        <text>L-glutamate = D-glutamate</text>
        <dbReference type="Rhea" id="RHEA:12813"/>
        <dbReference type="ChEBI" id="CHEBI:29985"/>
        <dbReference type="ChEBI" id="CHEBI:29986"/>
        <dbReference type="EC" id="5.1.1.3"/>
    </reaction>
</comment>
<dbReference type="AlphaFoldDB" id="A0A4R1M0Y7"/>
<dbReference type="InterPro" id="IPR004391">
    <property type="entry name" value="Glu_race"/>
</dbReference>
<dbReference type="PANTHER" id="PTHR21198:SF2">
    <property type="entry name" value="GLUTAMATE RACEMASE"/>
    <property type="match status" value="1"/>
</dbReference>
<accession>A0A4R1M0Y7</accession>
<keyword evidence="6 7" id="KW-0961">Cell wall biogenesis/degradation</keyword>
<dbReference type="Proteomes" id="UP000294616">
    <property type="component" value="Unassembled WGS sequence"/>
</dbReference>
<keyword evidence="4 7" id="KW-0573">Peptidoglycan synthesis</keyword>
<comment type="function">
    <text evidence="7">Provides the (R)-glutamate required for cell wall biosynthesis.</text>
</comment>
<feature type="binding site" evidence="7">
    <location>
        <begin position="194"/>
        <end position="195"/>
    </location>
    <ligand>
        <name>substrate</name>
    </ligand>
</feature>
<dbReference type="InterPro" id="IPR015942">
    <property type="entry name" value="Asp/Glu/hydantoin_racemase"/>
</dbReference>
<dbReference type="SUPFAM" id="SSF53681">
    <property type="entry name" value="Aspartate/glutamate racemase"/>
    <property type="match status" value="2"/>
</dbReference>
<dbReference type="GO" id="GO:0071555">
    <property type="term" value="P:cell wall organization"/>
    <property type="evidence" value="ECO:0007669"/>
    <property type="project" value="UniProtKB-KW"/>
</dbReference>
<gene>
    <name evidence="7" type="primary">murI</name>
    <name evidence="8" type="ORF">C8N28_0908</name>
</gene>
<keyword evidence="5 7" id="KW-0413">Isomerase</keyword>
<sequence length="274" mass="31018">MNKPGPIGIFDSGYGGLTVFKEIIKELPQYNYIYLGDNARIPYGTRSFETVYQYTWQCVQAMFELGCPLVVLACNTASAKALKSIQTINLPELSDNRRVLGVIRPTTERIGEFTKSRHVGILATPGTVLSNSYEIEIKRFFPDIKVFQEACPIWVSLVESNEINSSGAAYFVKKHIDQLLEKSPKIDTILLACTHYPLLYPLIRKFTPPSIQILQQGEIVSKSLSKYLEHHQDIDQKLKKESEILFYTTESPEVFNEKAGLFFGQEVNSTHLSL</sequence>
<feature type="binding site" evidence="7">
    <location>
        <begin position="75"/>
        <end position="76"/>
    </location>
    <ligand>
        <name>substrate</name>
    </ligand>
</feature>
<dbReference type="PANTHER" id="PTHR21198">
    <property type="entry name" value="GLUTAMATE RACEMASE"/>
    <property type="match status" value="1"/>
</dbReference>